<reference evidence="1 2" key="1">
    <citation type="submission" date="2017-11" db="EMBL/GenBank/DDBJ databases">
        <title>De-novo sequencing of pomegranate (Punica granatum L.) genome.</title>
        <authorList>
            <person name="Akparov Z."/>
            <person name="Amiraslanov A."/>
            <person name="Hajiyeva S."/>
            <person name="Abbasov M."/>
            <person name="Kaur K."/>
            <person name="Hamwieh A."/>
            <person name="Solovyev V."/>
            <person name="Salamov A."/>
            <person name="Braich B."/>
            <person name="Kosarev P."/>
            <person name="Mahmoud A."/>
            <person name="Hajiyev E."/>
            <person name="Babayeva S."/>
            <person name="Izzatullayeva V."/>
            <person name="Mammadov A."/>
            <person name="Mammadov A."/>
            <person name="Sharifova S."/>
            <person name="Ojaghi J."/>
            <person name="Eynullazada K."/>
            <person name="Bayramov B."/>
            <person name="Abdulazimova A."/>
            <person name="Shahmuradov I."/>
        </authorList>
    </citation>
    <scope>NUCLEOTIDE SEQUENCE [LARGE SCALE GENOMIC DNA]</scope>
    <source>
        <strain evidence="2">cv. AG2017</strain>
        <tissue evidence="1">Leaf</tissue>
    </source>
</reference>
<keyword evidence="2" id="KW-1185">Reference proteome</keyword>
<dbReference type="PANTHER" id="PTHR35317">
    <property type="entry name" value="OS04G0629600 PROTEIN"/>
    <property type="match status" value="1"/>
</dbReference>
<dbReference type="AlphaFoldDB" id="A0A2I0JZE3"/>
<protein>
    <recommendedName>
        <fullName evidence="3">UBN2 domain-containing protein</fullName>
    </recommendedName>
</protein>
<evidence type="ECO:0000313" key="1">
    <source>
        <dbReference type="EMBL" id="PKI61691.1"/>
    </source>
</evidence>
<comment type="caution">
    <text evidence="1">The sequence shown here is derived from an EMBL/GenBank/DDBJ whole genome shotgun (WGS) entry which is preliminary data.</text>
</comment>
<gene>
    <name evidence="1" type="ORF">CRG98_017915</name>
</gene>
<name>A0A2I0JZE3_PUNGR</name>
<dbReference type="PANTHER" id="PTHR35317:SF23">
    <property type="entry name" value="OS04G0629600 PROTEIN"/>
    <property type="match status" value="1"/>
</dbReference>
<dbReference type="EMBL" id="PGOL01001016">
    <property type="protein sequence ID" value="PKI61691.1"/>
    <property type="molecule type" value="Genomic_DNA"/>
</dbReference>
<evidence type="ECO:0000313" key="2">
    <source>
        <dbReference type="Proteomes" id="UP000233551"/>
    </source>
</evidence>
<dbReference type="Pfam" id="PF14223">
    <property type="entry name" value="Retrotran_gag_2"/>
    <property type="match status" value="1"/>
</dbReference>
<evidence type="ECO:0008006" key="3">
    <source>
        <dbReference type="Google" id="ProtNLM"/>
    </source>
</evidence>
<sequence>MEKSESISNYFSRMLPLVNQMKADGETITDQKIIRTSTLQFEYIVTSIEESRDLSTTTVDKLMGSLQVHEQRLKEKSKMVEETLQC</sequence>
<organism evidence="1 2">
    <name type="scientific">Punica granatum</name>
    <name type="common">Pomegranate</name>
    <dbReference type="NCBI Taxonomy" id="22663"/>
    <lineage>
        <taxon>Eukaryota</taxon>
        <taxon>Viridiplantae</taxon>
        <taxon>Streptophyta</taxon>
        <taxon>Embryophyta</taxon>
        <taxon>Tracheophyta</taxon>
        <taxon>Spermatophyta</taxon>
        <taxon>Magnoliopsida</taxon>
        <taxon>eudicotyledons</taxon>
        <taxon>Gunneridae</taxon>
        <taxon>Pentapetalae</taxon>
        <taxon>rosids</taxon>
        <taxon>malvids</taxon>
        <taxon>Myrtales</taxon>
        <taxon>Lythraceae</taxon>
        <taxon>Punica</taxon>
    </lineage>
</organism>
<dbReference type="Proteomes" id="UP000233551">
    <property type="component" value="Unassembled WGS sequence"/>
</dbReference>
<accession>A0A2I0JZE3</accession>
<proteinExistence type="predicted"/>
<dbReference type="STRING" id="22663.A0A2I0JZE3"/>